<feature type="region of interest" description="Disordered" evidence="1">
    <location>
        <begin position="258"/>
        <end position="282"/>
    </location>
</feature>
<name>A0A0M8N9K1_ESCWE</name>
<dbReference type="AlphaFoldDB" id="A0A0M8N9K1"/>
<reference evidence="2 3" key="1">
    <citation type="submission" date="2015-07" db="EMBL/GenBank/DDBJ databases">
        <title>The genome of the fungus Escovopsis weberi, a specialized disease agent of ant agriculture.</title>
        <authorList>
            <person name="de Man T.J."/>
            <person name="Stajich J.E."/>
            <person name="Kubicek C.P."/>
            <person name="Chenthamara K."/>
            <person name="Atanasova L."/>
            <person name="Druzhinina I.S."/>
            <person name="Birnbaum S."/>
            <person name="Barribeau S.M."/>
            <person name="Teiling C."/>
            <person name="Suen G."/>
            <person name="Currie C."/>
            <person name="Gerardo N.M."/>
        </authorList>
    </citation>
    <scope>NUCLEOTIDE SEQUENCE [LARGE SCALE GENOMIC DNA]</scope>
</reference>
<evidence type="ECO:0000313" key="3">
    <source>
        <dbReference type="Proteomes" id="UP000053831"/>
    </source>
</evidence>
<gene>
    <name evidence="2" type="ORF">ESCO_003878</name>
</gene>
<dbReference type="Proteomes" id="UP000053831">
    <property type="component" value="Unassembled WGS sequence"/>
</dbReference>
<evidence type="ECO:0000256" key="1">
    <source>
        <dbReference type="SAM" id="MobiDB-lite"/>
    </source>
</evidence>
<feature type="compositionally biased region" description="Acidic residues" evidence="1">
    <location>
        <begin position="420"/>
        <end position="431"/>
    </location>
</feature>
<evidence type="ECO:0000313" key="2">
    <source>
        <dbReference type="EMBL" id="KOS22850.1"/>
    </source>
</evidence>
<organism evidence="2 3">
    <name type="scientific">Escovopsis weberi</name>
    <dbReference type="NCBI Taxonomy" id="150374"/>
    <lineage>
        <taxon>Eukaryota</taxon>
        <taxon>Fungi</taxon>
        <taxon>Dikarya</taxon>
        <taxon>Ascomycota</taxon>
        <taxon>Pezizomycotina</taxon>
        <taxon>Sordariomycetes</taxon>
        <taxon>Hypocreomycetidae</taxon>
        <taxon>Hypocreales</taxon>
        <taxon>Hypocreaceae</taxon>
        <taxon>Escovopsis</taxon>
    </lineage>
</organism>
<feature type="compositionally biased region" description="Basic and acidic residues" evidence="1">
    <location>
        <begin position="20"/>
        <end position="30"/>
    </location>
</feature>
<dbReference type="EMBL" id="LGSR01000002">
    <property type="protein sequence ID" value="KOS22850.1"/>
    <property type="molecule type" value="Genomic_DNA"/>
</dbReference>
<accession>A0A0M8N9K1</accession>
<comment type="caution">
    <text evidence="2">The sequence shown here is derived from an EMBL/GenBank/DDBJ whole genome shotgun (WGS) entry which is preliminary data.</text>
</comment>
<feature type="region of interest" description="Disordered" evidence="1">
    <location>
        <begin position="1"/>
        <end position="69"/>
    </location>
</feature>
<feature type="compositionally biased region" description="Acidic residues" evidence="1">
    <location>
        <begin position="45"/>
        <end position="58"/>
    </location>
</feature>
<sequence length="518" mass="58019">MDSHAGSFPSSADSHAGRSSRLDGGARDGSTDEPNSSQLRNLRLDDDDDDDDNDDNDDEKLRKNTNHYGEDDDGDLRMFTDYGIWIDNGLRMSMEMEKKTYPGASTWATDEEKLFEMLYLRQELPILPSFWEIDFRGFPISERCFSATEDAKPIIYAHSREFRATMALTRLIDLTANVRTVLQCGLPHKAPPIIKQALGSYISWAAEDGSYAHLKIVPNIIAEVVDPAHGEAGVTRTIENRMRALARLQREYLKVQRHAAFEEPQPRPRARPRPGAAPLPLPRPLSWRARGLRLMNMFFRLFETRGGPGEQRARAQVQASAQAQAPDIKMEDAGADAQHDGPAAPRYQGPRERADGAAPAGGHGLGKTGAIKVEEREAEDAHMADIPPALPSQRHHEGASRPCGEGPQKEDLQQQQQQQQEEEEEEEEEAGCDYRRRPPVVYGLFIVNTSIFIMSVDSARGETGYVSFHVDVDLKEHKQSVWNALTMAMVVCLARDEMMSRLDDFEELTAVEELDVDI</sequence>
<proteinExistence type="predicted"/>
<keyword evidence="3" id="KW-1185">Reference proteome</keyword>
<dbReference type="OrthoDB" id="5286775at2759"/>
<feature type="region of interest" description="Disordered" evidence="1">
    <location>
        <begin position="386"/>
        <end position="433"/>
    </location>
</feature>
<protein>
    <submittedName>
        <fullName evidence="2">Uncharacterized protein</fullName>
    </submittedName>
</protein>
<feature type="region of interest" description="Disordered" evidence="1">
    <location>
        <begin position="332"/>
        <end position="367"/>
    </location>
</feature>